<accession>F8N938</accession>
<dbReference type="InterPro" id="IPR002731">
    <property type="entry name" value="ATPase_BadF"/>
</dbReference>
<organism evidence="4 5">
    <name type="scientific">Hallella multisaccharivorax DSM 17128</name>
    <dbReference type="NCBI Taxonomy" id="688246"/>
    <lineage>
        <taxon>Bacteria</taxon>
        <taxon>Pseudomonadati</taxon>
        <taxon>Bacteroidota</taxon>
        <taxon>Bacteroidia</taxon>
        <taxon>Bacteroidales</taxon>
        <taxon>Prevotellaceae</taxon>
        <taxon>Hallella</taxon>
    </lineage>
</organism>
<feature type="domain" description="DUF2229" evidence="3">
    <location>
        <begin position="694"/>
        <end position="915"/>
    </location>
</feature>
<dbReference type="EMBL" id="GL945017">
    <property type="protein sequence ID" value="EGN56616.1"/>
    <property type="molecule type" value="Genomic_DNA"/>
</dbReference>
<dbReference type="RefSeq" id="WP_007573822.1">
    <property type="nucleotide sequence ID" value="NZ_BPTS01000001.1"/>
</dbReference>
<gene>
    <name evidence="4" type="ORF">Premu_1183</name>
</gene>
<feature type="domain" description="ATPase BadF/BadG/BcrA/BcrD type" evidence="2">
    <location>
        <begin position="8"/>
        <end position="256"/>
    </location>
</feature>
<dbReference type="InterPro" id="IPR051805">
    <property type="entry name" value="Dehydratase_Activator_Redct"/>
</dbReference>
<feature type="region of interest" description="Disordered" evidence="1">
    <location>
        <begin position="1013"/>
        <end position="1037"/>
    </location>
</feature>
<dbReference type="InterPro" id="IPR018709">
    <property type="entry name" value="CoA_activase_DUF2229"/>
</dbReference>
<sequence>MKKAYRAGLDVGSTTAKIVLIDPKGEIVFSRYERHNAKVKELVGTYLNEIRQRFPDIELCLCVTGSVGMSTAESLNAEFVQEVVAATVFAHNRYPQAKALIDIGGEDAKVVFFNGNSTELRMNGNCAGGTGAFIDQMSVLMGCDNQRMNDLALQSTHLYPMAARCGVFAKTDIQNLMARNLPETDIAASIFHSIAVQTVTTLSHGCDFSAPILLCGGPLTFLPALRKAFADYLHLSLSDFIVLKEGNLIPALGCALRAGNVTPVSIETLLAHLNTRADANVFTRTNQPKVDVEEKLNPLFPSTEAHNTWLKSKEKYSTRIYPMREGDEQVVIGIDSGSTTTKIIAVRAQGKEAGEIVFSDYSMNLGNPIKAVKDGLTRLQDKATESKTHLHIVGSCSTGYGEELIKAAFNLDTSIIETMAHYRAAEHLMPDVSFILDIGGQDMKAIFVDNGAVTRMELNEACSSGCGTFIQTFAKGLGYQVEDFADAACRASDPCDLGTRCTVFMNSKVKQVMREGASVEDIAAGLSYSVVRNCLFKVLKLRGNDPLGDHIVVQGGTMKNDSVVRAFELLTGREVARSNMPEMMGAYGCSLHAIAQLADKNAEEGREVDDLLNMSSYSTKLLNCKGCENHCFVTMYQFAGGRKFYSGNKCERVFNNKGKHEIKGENIYTYKYHLLFDRCSSGSNGQRQKGKSVVAIPRILNMYEDFPFWYALFTTAGFEVILSSESNFQRYESALSTVMSDNICFPAKLVHSHVKELDEQLARMPQEQQKFIFMPYVIFEQQDDSRNINSYNCPIVSAYSDVIRSAMNLHNEVVSPVINFRDEKLLSKQIDDFLKGYGIAPKIRKNALNAATKAQCDYVQAIHSKAEEILTESRHSHRLTILLVGRPYHTDPLIQHKLSEMIASLGVNVISEDIVRGNMQAGTGETYLVRQWAYMNRIIKAGQWCAEQADDVHFIQMTSFGCGPDSFIQDEIRDILKRHGKPFTLLKIDDVSNVGSLKLRVRSLIESLNGKSDRNVTASRDNDNNTREAVTRSRGARPQQKKILAPYFTEYLTPLLPPLCKLLGWDVEILPPSDITSAEQGLKYANNEVCYPATLIVGDFVKALKSGKYNPQEVSAVMTQTGGQCRATNYAALIRRAMNANGFTDVPLITLGVSTSASDDKEQDGELNVPWMSMAPIIVTTFLYSDTISKLYHGSVSRLKKDAYIVDGQFSNQAEQLRHKYLSAAAKPILDNDPKTLMELISEAAEDFDDITEDKEVPAVGIVGEIFLKFNPFAHQFLERRIIAKGCEVVPPLLSPFFLQEFVNAIVQKHMGLKCSHVPDFLVKSVYSLIWRREKKINTLASRFRFFRPFTNIFEDAKDVNGVVSLAAQFGEGWLLPSDIVSLVKQGVYNVASLQPFGCIANHIVSKGIEKKLKAMYPQLNLVSLDFDSGVSAVNVTNRLLLFLDNIA</sequence>
<protein>
    <submittedName>
        <fullName evidence="4">CoA-substrate-specific enzyme activase</fullName>
    </submittedName>
</protein>
<evidence type="ECO:0000259" key="3">
    <source>
        <dbReference type="Pfam" id="PF09989"/>
    </source>
</evidence>
<proteinExistence type="predicted"/>
<evidence type="ECO:0000313" key="4">
    <source>
        <dbReference type="EMBL" id="EGN56616.1"/>
    </source>
</evidence>
<feature type="domain" description="ATPase BadF/BadG/BcrA/BcrD type" evidence="2">
    <location>
        <begin position="332"/>
        <end position="593"/>
    </location>
</feature>
<dbReference type="eggNOG" id="COG3580">
    <property type="taxonomic scope" value="Bacteria"/>
</dbReference>
<dbReference type="OrthoDB" id="9802715at2"/>
<dbReference type="Pfam" id="PF09989">
    <property type="entry name" value="DUF2229"/>
    <property type="match status" value="1"/>
</dbReference>
<dbReference type="Gene3D" id="3.30.420.40">
    <property type="match status" value="4"/>
</dbReference>
<dbReference type="Proteomes" id="UP000002772">
    <property type="component" value="Unassembled WGS sequence"/>
</dbReference>
<evidence type="ECO:0000313" key="5">
    <source>
        <dbReference type="Proteomes" id="UP000002772"/>
    </source>
</evidence>
<evidence type="ECO:0000256" key="1">
    <source>
        <dbReference type="SAM" id="MobiDB-lite"/>
    </source>
</evidence>
<dbReference type="InterPro" id="IPR043129">
    <property type="entry name" value="ATPase_NBD"/>
</dbReference>
<dbReference type="HOGENOM" id="CLU_002393_1_0_10"/>
<dbReference type="eggNOG" id="COG1924">
    <property type="taxonomic scope" value="Bacteria"/>
</dbReference>
<evidence type="ECO:0000259" key="2">
    <source>
        <dbReference type="Pfam" id="PF01869"/>
    </source>
</evidence>
<dbReference type="CDD" id="cd24035">
    <property type="entry name" value="ASKHA_NBD_O66634-like_rpt2"/>
    <property type="match status" value="1"/>
</dbReference>
<name>F8N938_9BACT</name>
<dbReference type="PANTHER" id="PTHR32329:SF4">
    <property type="entry name" value="ACTIVATOR OF 2-HYDROXYACYL-COA DEHYDRATASE"/>
    <property type="match status" value="1"/>
</dbReference>
<dbReference type="Pfam" id="PF01869">
    <property type="entry name" value="BcrAD_BadFG"/>
    <property type="match status" value="2"/>
</dbReference>
<reference evidence="5" key="1">
    <citation type="journal article" date="2011" name="Stand. Genomic Sci.">
        <title>Non-contiguous finished genome sequence of the opportunistic oral pathogen Prevotella multisaccharivorax type strain (PPPA20).</title>
        <authorList>
            <person name="Pati A."/>
            <person name="Gronow S."/>
            <person name="Lu M."/>
            <person name="Lapidus A."/>
            <person name="Nolan M."/>
            <person name="Lucas S."/>
            <person name="Hammon N."/>
            <person name="Deshpande S."/>
            <person name="Cheng J.F."/>
            <person name="Tapia R."/>
            <person name="Han C."/>
            <person name="Goodwin L."/>
            <person name="Pitluck S."/>
            <person name="Liolios K."/>
            <person name="Pagani I."/>
            <person name="Mavromatis K."/>
            <person name="Mikhailova N."/>
            <person name="Huntemann M."/>
            <person name="Chen A."/>
            <person name="Palaniappan K."/>
            <person name="Land M."/>
            <person name="Hauser L."/>
            <person name="Detter J.C."/>
            <person name="Brambilla E.M."/>
            <person name="Rohde M."/>
            <person name="Goker M."/>
            <person name="Woyke T."/>
            <person name="Bristow J."/>
            <person name="Eisen J.A."/>
            <person name="Markowitz V."/>
            <person name="Hugenholtz P."/>
            <person name="Kyrpides N.C."/>
            <person name="Klenk H.P."/>
            <person name="Ivanova N."/>
        </authorList>
    </citation>
    <scope>NUCLEOTIDE SEQUENCE [LARGE SCALE GENOMIC DNA]</scope>
    <source>
        <strain evidence="5">DSM 17128</strain>
    </source>
</reference>
<dbReference type="PANTHER" id="PTHR32329">
    <property type="entry name" value="BIFUNCTIONAL PROTEIN [INCLUDES 2-HYDROXYACYL-COA DEHYDRATASE (N-TER) AND ITS ACTIVATOR DOMAIN (C_TERM)-RELATED"/>
    <property type="match status" value="1"/>
</dbReference>
<dbReference type="eggNOG" id="COG3581">
    <property type="taxonomic scope" value="Bacteria"/>
</dbReference>
<dbReference type="STRING" id="688246.Premu_1183"/>
<dbReference type="SUPFAM" id="SSF53067">
    <property type="entry name" value="Actin-like ATPase domain"/>
    <property type="match status" value="2"/>
</dbReference>
<keyword evidence="5" id="KW-1185">Reference proteome</keyword>
<dbReference type="CDD" id="cd24034">
    <property type="entry name" value="ASKHA_NBD_O66634-like_rpt1"/>
    <property type="match status" value="1"/>
</dbReference>
<feature type="compositionally biased region" description="Basic and acidic residues" evidence="1">
    <location>
        <begin position="1020"/>
        <end position="1031"/>
    </location>
</feature>